<dbReference type="EMBL" id="JACHJV010000001">
    <property type="protein sequence ID" value="MBB4926223.1"/>
    <property type="molecule type" value="Genomic_DNA"/>
</dbReference>
<comment type="caution">
    <text evidence="1">The sequence shown here is derived from an EMBL/GenBank/DDBJ whole genome shotgun (WGS) entry which is preliminary data.</text>
</comment>
<reference evidence="1 2" key="1">
    <citation type="submission" date="2020-08" db="EMBL/GenBank/DDBJ databases">
        <title>Sequencing the genomes of 1000 actinobacteria strains.</title>
        <authorList>
            <person name="Klenk H.-P."/>
        </authorList>
    </citation>
    <scope>NUCLEOTIDE SEQUENCE [LARGE SCALE GENOMIC DNA]</scope>
    <source>
        <strain evidence="1 2">DSM 41654</strain>
    </source>
</reference>
<dbReference type="Proteomes" id="UP000540506">
    <property type="component" value="Unassembled WGS sequence"/>
</dbReference>
<sequence>MSSVTAPLRARARPSITVPVCAAMDVRARMLPLKKELVPMVAELPTCQNTLQACAPLMRLTVLAEPVIRVEAIWKMKTALGSP</sequence>
<protein>
    <submittedName>
        <fullName evidence="1">Uncharacterized protein</fullName>
    </submittedName>
</protein>
<dbReference type="AlphaFoldDB" id="A0A7W7R6C5"/>
<name>A0A7W7R6C5_KITKI</name>
<accession>A0A7W7R6C5</accession>
<proteinExistence type="predicted"/>
<gene>
    <name evidence="1" type="ORF">FHR34_005216</name>
</gene>
<organism evidence="1 2">
    <name type="scientific">Kitasatospora kifunensis</name>
    <name type="common">Streptomyces kifunensis</name>
    <dbReference type="NCBI Taxonomy" id="58351"/>
    <lineage>
        <taxon>Bacteria</taxon>
        <taxon>Bacillati</taxon>
        <taxon>Actinomycetota</taxon>
        <taxon>Actinomycetes</taxon>
        <taxon>Kitasatosporales</taxon>
        <taxon>Streptomycetaceae</taxon>
        <taxon>Kitasatospora</taxon>
    </lineage>
</organism>
<evidence type="ECO:0000313" key="2">
    <source>
        <dbReference type="Proteomes" id="UP000540506"/>
    </source>
</evidence>
<keyword evidence="2" id="KW-1185">Reference proteome</keyword>
<evidence type="ECO:0000313" key="1">
    <source>
        <dbReference type="EMBL" id="MBB4926223.1"/>
    </source>
</evidence>